<organism evidence="2 3">
    <name type="scientific">Pisolithus tinctorius Marx 270</name>
    <dbReference type="NCBI Taxonomy" id="870435"/>
    <lineage>
        <taxon>Eukaryota</taxon>
        <taxon>Fungi</taxon>
        <taxon>Dikarya</taxon>
        <taxon>Basidiomycota</taxon>
        <taxon>Agaricomycotina</taxon>
        <taxon>Agaricomycetes</taxon>
        <taxon>Agaricomycetidae</taxon>
        <taxon>Boletales</taxon>
        <taxon>Sclerodermatineae</taxon>
        <taxon>Pisolithaceae</taxon>
        <taxon>Pisolithus</taxon>
    </lineage>
</organism>
<sequence>MLRLTFKSPFAIATSISTLVLRTPAAPALVPYVAQRHLHHCAPLSRHSLSHAPGNFSSSSTTLSNLSPSSSSRPSDRFRPDTEPSPHPNAEDYCKDDVVTSPPSSSVYAVDPSCENVQSAQDAPTSGQWSQASAHAGEWSRSPDSARMSRENQKSRWEDQYENVSRDEPYDVPTPSNETRSLRDGSKGEERKLRYGGQEARAKEKGHEVSPPQEGPSGTEKGGRKPEGI</sequence>
<dbReference type="Proteomes" id="UP000054217">
    <property type="component" value="Unassembled WGS sequence"/>
</dbReference>
<proteinExistence type="predicted"/>
<dbReference type="AlphaFoldDB" id="A0A0C3PSW9"/>
<evidence type="ECO:0000313" key="3">
    <source>
        <dbReference type="Proteomes" id="UP000054217"/>
    </source>
</evidence>
<reference evidence="3" key="2">
    <citation type="submission" date="2015-01" db="EMBL/GenBank/DDBJ databases">
        <title>Evolutionary Origins and Diversification of the Mycorrhizal Mutualists.</title>
        <authorList>
            <consortium name="DOE Joint Genome Institute"/>
            <consortium name="Mycorrhizal Genomics Consortium"/>
            <person name="Kohler A."/>
            <person name="Kuo A."/>
            <person name="Nagy L.G."/>
            <person name="Floudas D."/>
            <person name="Copeland A."/>
            <person name="Barry K.W."/>
            <person name="Cichocki N."/>
            <person name="Veneault-Fourrey C."/>
            <person name="LaButti K."/>
            <person name="Lindquist E.A."/>
            <person name="Lipzen A."/>
            <person name="Lundell T."/>
            <person name="Morin E."/>
            <person name="Murat C."/>
            <person name="Riley R."/>
            <person name="Ohm R."/>
            <person name="Sun H."/>
            <person name="Tunlid A."/>
            <person name="Henrissat B."/>
            <person name="Grigoriev I.V."/>
            <person name="Hibbett D.S."/>
            <person name="Martin F."/>
        </authorList>
    </citation>
    <scope>NUCLEOTIDE SEQUENCE [LARGE SCALE GENOMIC DNA]</scope>
    <source>
        <strain evidence="3">Marx 270</strain>
    </source>
</reference>
<feature type="compositionally biased region" description="Basic and acidic residues" evidence="1">
    <location>
        <begin position="147"/>
        <end position="169"/>
    </location>
</feature>
<evidence type="ECO:0000256" key="1">
    <source>
        <dbReference type="SAM" id="MobiDB-lite"/>
    </source>
</evidence>
<reference evidence="2 3" key="1">
    <citation type="submission" date="2014-04" db="EMBL/GenBank/DDBJ databases">
        <authorList>
            <consortium name="DOE Joint Genome Institute"/>
            <person name="Kuo A."/>
            <person name="Kohler A."/>
            <person name="Costa M.D."/>
            <person name="Nagy L.G."/>
            <person name="Floudas D."/>
            <person name="Copeland A."/>
            <person name="Barry K.W."/>
            <person name="Cichocki N."/>
            <person name="Veneault-Fourrey C."/>
            <person name="LaButti K."/>
            <person name="Lindquist E.A."/>
            <person name="Lipzen A."/>
            <person name="Lundell T."/>
            <person name="Morin E."/>
            <person name="Murat C."/>
            <person name="Sun H."/>
            <person name="Tunlid A."/>
            <person name="Henrissat B."/>
            <person name="Grigoriev I.V."/>
            <person name="Hibbett D.S."/>
            <person name="Martin F."/>
            <person name="Nordberg H.P."/>
            <person name="Cantor M.N."/>
            <person name="Hua S.X."/>
        </authorList>
    </citation>
    <scope>NUCLEOTIDE SEQUENCE [LARGE SCALE GENOMIC DNA]</scope>
    <source>
        <strain evidence="2 3">Marx 270</strain>
    </source>
</reference>
<dbReference type="OrthoDB" id="2687798at2759"/>
<gene>
    <name evidence="2" type="ORF">M404DRAFT_20099</name>
</gene>
<feature type="compositionally biased region" description="Basic and acidic residues" evidence="1">
    <location>
        <begin position="74"/>
        <end position="98"/>
    </location>
</feature>
<feature type="region of interest" description="Disordered" evidence="1">
    <location>
        <begin position="52"/>
        <end position="229"/>
    </location>
</feature>
<accession>A0A0C3PSW9</accession>
<feature type="compositionally biased region" description="Polar residues" evidence="1">
    <location>
        <begin position="115"/>
        <end position="133"/>
    </location>
</feature>
<feature type="compositionally biased region" description="Low complexity" evidence="1">
    <location>
        <begin position="55"/>
        <end position="73"/>
    </location>
</feature>
<dbReference type="InParanoid" id="A0A0C3PSW9"/>
<keyword evidence="3" id="KW-1185">Reference proteome</keyword>
<dbReference type="HOGENOM" id="CLU_1210255_0_0_1"/>
<evidence type="ECO:0000313" key="2">
    <source>
        <dbReference type="EMBL" id="KIO12276.1"/>
    </source>
</evidence>
<protein>
    <submittedName>
        <fullName evidence="2">Uncharacterized protein</fullName>
    </submittedName>
</protein>
<dbReference type="EMBL" id="KN831948">
    <property type="protein sequence ID" value="KIO12276.1"/>
    <property type="molecule type" value="Genomic_DNA"/>
</dbReference>
<feature type="compositionally biased region" description="Basic and acidic residues" evidence="1">
    <location>
        <begin position="180"/>
        <end position="193"/>
    </location>
</feature>
<name>A0A0C3PSW9_PISTI</name>